<dbReference type="InterPro" id="IPR003439">
    <property type="entry name" value="ABC_transporter-like_ATP-bd"/>
</dbReference>
<feature type="domain" description="ABC transporter" evidence="4">
    <location>
        <begin position="24"/>
        <end position="250"/>
    </location>
</feature>
<sequence>MNDYVAEMQQRSTGPSMSSSDIAIAIDHLTVSYGTSQVLNNLSLEVPTGSIFGFLGANGAGKTTTIKILLGFRRPTSGSARVLGYDVVSHHQEICQRVGYVSETNSLYDFLNIPQLCRLSRDLYRQWKQERVDHYIRLFALPLQKPIKQFSKGMKAQLALCLALGNDPDLLILDEPTTELDPVARQMFLSTLVKDVAAEGKTIFFSSHILSEVEAIADRVAVLHQGRIVLSEELDTLRDRQKMLCLIYEEQPPAEEITVLGRLPGVRALEREGRAVRLRVEGNTDTLIETIQARPYTLRDLQVVAVRLDELLLEYMKGENA</sequence>
<dbReference type="GO" id="GO:0016887">
    <property type="term" value="F:ATP hydrolysis activity"/>
    <property type="evidence" value="ECO:0007669"/>
    <property type="project" value="InterPro"/>
</dbReference>
<dbReference type="GO" id="GO:0005524">
    <property type="term" value="F:ATP binding"/>
    <property type="evidence" value="ECO:0007669"/>
    <property type="project" value="UniProtKB-KW"/>
</dbReference>
<organism evidence="5">
    <name type="scientific">Thermosporothrix sp. COM3</name>
    <dbReference type="NCBI Taxonomy" id="2490863"/>
    <lineage>
        <taxon>Bacteria</taxon>
        <taxon>Bacillati</taxon>
        <taxon>Chloroflexota</taxon>
        <taxon>Ktedonobacteria</taxon>
        <taxon>Ktedonobacterales</taxon>
        <taxon>Thermosporotrichaceae</taxon>
        <taxon>Thermosporothrix</taxon>
    </lineage>
</organism>
<evidence type="ECO:0000256" key="2">
    <source>
        <dbReference type="ARBA" id="ARBA00022741"/>
    </source>
</evidence>
<keyword evidence="2" id="KW-0547">Nucleotide-binding</keyword>
<dbReference type="PANTHER" id="PTHR42939:SF1">
    <property type="entry name" value="ABC TRANSPORTER ATP-BINDING PROTEIN ALBC-RELATED"/>
    <property type="match status" value="1"/>
</dbReference>
<dbReference type="PANTHER" id="PTHR42939">
    <property type="entry name" value="ABC TRANSPORTER ATP-BINDING PROTEIN ALBC-RELATED"/>
    <property type="match status" value="1"/>
</dbReference>
<evidence type="ECO:0000256" key="1">
    <source>
        <dbReference type="ARBA" id="ARBA00022448"/>
    </source>
</evidence>
<dbReference type="InterPro" id="IPR003593">
    <property type="entry name" value="AAA+_ATPase"/>
</dbReference>
<dbReference type="Pfam" id="PF00005">
    <property type="entry name" value="ABC_tran"/>
    <property type="match status" value="1"/>
</dbReference>
<dbReference type="Gene3D" id="3.40.50.300">
    <property type="entry name" value="P-loop containing nucleotide triphosphate hydrolases"/>
    <property type="match status" value="1"/>
</dbReference>
<evidence type="ECO:0000313" key="5">
    <source>
        <dbReference type="EMBL" id="BBH87975.1"/>
    </source>
</evidence>
<reference evidence="5" key="1">
    <citation type="submission" date="2018-12" db="EMBL/GenBank/DDBJ databases">
        <title>Novel natural products biosynthetic potential of the class Ktedonobacteria.</title>
        <authorList>
            <person name="Zheng Y."/>
            <person name="Saitou A."/>
            <person name="Wang C.M."/>
            <person name="Toyoda A."/>
            <person name="Minakuchi Y."/>
            <person name="Sekiguchi Y."/>
            <person name="Ueda K."/>
            <person name="Takano H."/>
            <person name="Sakai Y."/>
            <person name="Yokota A."/>
            <person name="Yabe S."/>
        </authorList>
    </citation>
    <scope>NUCLEOTIDE SEQUENCE</scope>
    <source>
        <strain evidence="5">COM3</strain>
    </source>
</reference>
<proteinExistence type="predicted"/>
<evidence type="ECO:0000256" key="3">
    <source>
        <dbReference type="ARBA" id="ARBA00022840"/>
    </source>
</evidence>
<name>A0A455SP40_9CHLR</name>
<dbReference type="SUPFAM" id="SSF52540">
    <property type="entry name" value="P-loop containing nucleoside triphosphate hydrolases"/>
    <property type="match status" value="1"/>
</dbReference>
<accession>A0A455SP40</accession>
<dbReference type="SMART" id="SM00382">
    <property type="entry name" value="AAA"/>
    <property type="match status" value="1"/>
</dbReference>
<protein>
    <submittedName>
        <fullName evidence="5">Multidrug ABC transporter ATP-binding protein</fullName>
    </submittedName>
</protein>
<dbReference type="PROSITE" id="PS50893">
    <property type="entry name" value="ABC_TRANSPORTER_2"/>
    <property type="match status" value="1"/>
</dbReference>
<keyword evidence="1" id="KW-0813">Transport</keyword>
<dbReference type="EMBL" id="AP019376">
    <property type="protein sequence ID" value="BBH87975.1"/>
    <property type="molecule type" value="Genomic_DNA"/>
</dbReference>
<dbReference type="InterPro" id="IPR027417">
    <property type="entry name" value="P-loop_NTPase"/>
</dbReference>
<dbReference type="InterPro" id="IPR051782">
    <property type="entry name" value="ABC_Transporter_VariousFunc"/>
</dbReference>
<evidence type="ECO:0000259" key="4">
    <source>
        <dbReference type="PROSITE" id="PS50893"/>
    </source>
</evidence>
<dbReference type="CDD" id="cd03230">
    <property type="entry name" value="ABC_DR_subfamily_A"/>
    <property type="match status" value="1"/>
</dbReference>
<dbReference type="AlphaFoldDB" id="A0A455SP40"/>
<gene>
    <name evidence="5" type="ORF">KTC_27260</name>
</gene>
<keyword evidence="3 5" id="KW-0067">ATP-binding</keyword>